<keyword evidence="3" id="KW-1185">Reference proteome</keyword>
<name>A0AA38GDF0_TAXCH</name>
<dbReference type="EMBL" id="JAHRHJ020000004">
    <property type="protein sequence ID" value="KAH9319315.1"/>
    <property type="molecule type" value="Genomic_DNA"/>
</dbReference>
<dbReference type="AlphaFoldDB" id="A0AA38GDF0"/>
<organism evidence="2 3">
    <name type="scientific">Taxus chinensis</name>
    <name type="common">Chinese yew</name>
    <name type="synonym">Taxus wallichiana var. chinensis</name>
    <dbReference type="NCBI Taxonomy" id="29808"/>
    <lineage>
        <taxon>Eukaryota</taxon>
        <taxon>Viridiplantae</taxon>
        <taxon>Streptophyta</taxon>
        <taxon>Embryophyta</taxon>
        <taxon>Tracheophyta</taxon>
        <taxon>Spermatophyta</taxon>
        <taxon>Pinopsida</taxon>
        <taxon>Pinidae</taxon>
        <taxon>Conifers II</taxon>
        <taxon>Cupressales</taxon>
        <taxon>Taxaceae</taxon>
        <taxon>Taxus</taxon>
    </lineage>
</organism>
<accession>A0AA38GDF0</accession>
<proteinExistence type="predicted"/>
<gene>
    <name evidence="2" type="ORF">KI387_021084</name>
</gene>
<evidence type="ECO:0000256" key="1">
    <source>
        <dbReference type="SAM" id="MobiDB-lite"/>
    </source>
</evidence>
<feature type="region of interest" description="Disordered" evidence="1">
    <location>
        <begin position="219"/>
        <end position="289"/>
    </location>
</feature>
<feature type="compositionally biased region" description="Polar residues" evidence="1">
    <location>
        <begin position="263"/>
        <end position="276"/>
    </location>
</feature>
<comment type="caution">
    <text evidence="2">The sequence shown here is derived from an EMBL/GenBank/DDBJ whole genome shotgun (WGS) entry which is preliminary data.</text>
</comment>
<evidence type="ECO:0000313" key="2">
    <source>
        <dbReference type="EMBL" id="KAH9319315.1"/>
    </source>
</evidence>
<feature type="compositionally biased region" description="Basic and acidic residues" evidence="1">
    <location>
        <begin position="280"/>
        <end position="289"/>
    </location>
</feature>
<protein>
    <submittedName>
        <fullName evidence="2">Uncharacterized protein</fullName>
    </submittedName>
</protein>
<sequence>MIKTYSEEEDGEEYRGGLFESKIASTYFSHNKPMMIDYINKHPNPNPDSNLTLGTDSDTLRSDKQKLTQFQWQCPGEKMWNNSRFCKEIVPSSEKHVISGNQKMDRIGCERWSETPPFANAFHNVNATTGKPKTFQNVKANPLKLGSSKREHCHGLTSMLGSHMYGFHQGFGRPNSMENYSFHSPNYPGLGHQKDELILLNNCSTASFSSDVHVDKLNRTEDRKKSSKAYVHPGSTTSFRDSNVAYHRPTRERGYLEEESNTSHHSNFPTLDQEYNFTEPENKKTGLSK</sequence>
<evidence type="ECO:0000313" key="3">
    <source>
        <dbReference type="Proteomes" id="UP000824469"/>
    </source>
</evidence>
<dbReference type="Proteomes" id="UP000824469">
    <property type="component" value="Unassembled WGS sequence"/>
</dbReference>
<reference evidence="2 3" key="1">
    <citation type="journal article" date="2021" name="Nat. Plants">
        <title>The Taxus genome provides insights into paclitaxel biosynthesis.</title>
        <authorList>
            <person name="Xiong X."/>
            <person name="Gou J."/>
            <person name="Liao Q."/>
            <person name="Li Y."/>
            <person name="Zhou Q."/>
            <person name="Bi G."/>
            <person name="Li C."/>
            <person name="Du R."/>
            <person name="Wang X."/>
            <person name="Sun T."/>
            <person name="Guo L."/>
            <person name="Liang H."/>
            <person name="Lu P."/>
            <person name="Wu Y."/>
            <person name="Zhang Z."/>
            <person name="Ro D.K."/>
            <person name="Shang Y."/>
            <person name="Huang S."/>
            <person name="Yan J."/>
        </authorList>
    </citation>
    <scope>NUCLEOTIDE SEQUENCE [LARGE SCALE GENOMIC DNA]</scope>
    <source>
        <strain evidence="2">Ta-2019</strain>
    </source>
</reference>